<reference evidence="3 4" key="1">
    <citation type="submission" date="2019-06" db="EMBL/GenBank/DDBJ databases">
        <title>Sequencing the genomes of 1000 actinobacteria strains.</title>
        <authorList>
            <person name="Klenk H.-P."/>
        </authorList>
    </citation>
    <scope>NUCLEOTIDE SEQUENCE [LARGE SCALE GENOMIC DNA]</scope>
    <source>
        <strain evidence="3 4">DSM 4813</strain>
    </source>
</reference>
<feature type="transmembrane region" description="Helical" evidence="1">
    <location>
        <begin position="14"/>
        <end position="37"/>
    </location>
</feature>
<keyword evidence="4" id="KW-1185">Reference proteome</keyword>
<evidence type="ECO:0000313" key="3">
    <source>
        <dbReference type="EMBL" id="TQL64029.1"/>
    </source>
</evidence>
<dbReference type="AlphaFoldDB" id="A0A542ZUQ5"/>
<organism evidence="3 4">
    <name type="scientific">Rarobacter faecitabidus</name>
    <dbReference type="NCBI Taxonomy" id="13243"/>
    <lineage>
        <taxon>Bacteria</taxon>
        <taxon>Bacillati</taxon>
        <taxon>Actinomycetota</taxon>
        <taxon>Actinomycetes</taxon>
        <taxon>Micrococcales</taxon>
        <taxon>Rarobacteraceae</taxon>
        <taxon>Rarobacter</taxon>
    </lineage>
</organism>
<dbReference type="Pfam" id="PF10756">
    <property type="entry name" value="bPH_6"/>
    <property type="match status" value="1"/>
</dbReference>
<dbReference type="RefSeq" id="WP_142118663.1">
    <property type="nucleotide sequence ID" value="NZ_BAAASV010000003.1"/>
</dbReference>
<dbReference type="OrthoDB" id="5148800at2"/>
<keyword evidence="1" id="KW-1133">Transmembrane helix</keyword>
<dbReference type="Proteomes" id="UP000315389">
    <property type="component" value="Unassembled WGS sequence"/>
</dbReference>
<feature type="transmembrane region" description="Helical" evidence="1">
    <location>
        <begin position="43"/>
        <end position="62"/>
    </location>
</feature>
<feature type="domain" description="Low molecular weight protein antigen 6 PH" evidence="2">
    <location>
        <begin position="57"/>
        <end position="112"/>
    </location>
</feature>
<comment type="caution">
    <text evidence="3">The sequence shown here is derived from an EMBL/GenBank/DDBJ whole genome shotgun (WGS) entry which is preliminary data.</text>
</comment>
<protein>
    <submittedName>
        <fullName evidence="3">PH (Pleckstrin Homology) domain-containing protein</fullName>
    </submittedName>
</protein>
<dbReference type="InterPro" id="IPR019692">
    <property type="entry name" value="CFP-6_PH"/>
</dbReference>
<gene>
    <name evidence="3" type="ORF">FB461_0514</name>
</gene>
<dbReference type="EMBL" id="VFOS01000001">
    <property type="protein sequence ID" value="TQL64029.1"/>
    <property type="molecule type" value="Genomic_DNA"/>
</dbReference>
<name>A0A542ZUQ5_RARFA</name>
<keyword evidence="1" id="KW-0472">Membrane</keyword>
<proteinExistence type="predicted"/>
<evidence type="ECO:0000259" key="2">
    <source>
        <dbReference type="Pfam" id="PF10756"/>
    </source>
</evidence>
<keyword evidence="1" id="KW-0812">Transmembrane</keyword>
<accession>A0A542ZUQ5</accession>
<evidence type="ECO:0000256" key="1">
    <source>
        <dbReference type="SAM" id="Phobius"/>
    </source>
</evidence>
<sequence length="170" mass="17678">METAQIFRTPFSRVIAWAALAVAVATPVVVLFAGGTVLSGLTAALPCAVVWLLFFDPCVAVTERGVEVRNVLRTVSVPWDDVSGARVRYSFELLTRSGRAIEAWALARGSRGRPSLADEAAAAVTAALERGSSRRAAADEGAPGEVVTWNSRGLAVLAVCAALSAIGLLG</sequence>
<evidence type="ECO:0000313" key="4">
    <source>
        <dbReference type="Proteomes" id="UP000315389"/>
    </source>
</evidence>